<proteinExistence type="predicted"/>
<reference evidence="1 2" key="1">
    <citation type="journal article" date="2018" name="J. Allergy Clin. Immunol.">
        <title>High-quality assembly of Dermatophagoides pteronyssinus genome and transcriptome reveals a wide range of novel allergens.</title>
        <authorList>
            <person name="Liu X.Y."/>
            <person name="Yang K.Y."/>
            <person name="Wang M.Q."/>
            <person name="Kwok J.S."/>
            <person name="Zeng X."/>
            <person name="Yang Z."/>
            <person name="Xiao X.J."/>
            <person name="Lau C.P."/>
            <person name="Li Y."/>
            <person name="Huang Z.M."/>
            <person name="Ba J.G."/>
            <person name="Yim A.K."/>
            <person name="Ouyang C.Y."/>
            <person name="Ngai S.M."/>
            <person name="Chan T.F."/>
            <person name="Leung E.L."/>
            <person name="Liu L."/>
            <person name="Liu Z.G."/>
            <person name="Tsui S.K."/>
        </authorList>
    </citation>
    <scope>NUCLEOTIDE SEQUENCE [LARGE SCALE GENOMIC DNA]</scope>
    <source>
        <strain evidence="1">Derp</strain>
    </source>
</reference>
<evidence type="ECO:0000313" key="2">
    <source>
        <dbReference type="Proteomes" id="UP000887458"/>
    </source>
</evidence>
<dbReference type="Proteomes" id="UP000887458">
    <property type="component" value="Unassembled WGS sequence"/>
</dbReference>
<keyword evidence="2" id="KW-1185">Reference proteome</keyword>
<organism evidence="1 2">
    <name type="scientific">Dermatophagoides pteronyssinus</name>
    <name type="common">European house dust mite</name>
    <dbReference type="NCBI Taxonomy" id="6956"/>
    <lineage>
        <taxon>Eukaryota</taxon>
        <taxon>Metazoa</taxon>
        <taxon>Ecdysozoa</taxon>
        <taxon>Arthropoda</taxon>
        <taxon>Chelicerata</taxon>
        <taxon>Arachnida</taxon>
        <taxon>Acari</taxon>
        <taxon>Acariformes</taxon>
        <taxon>Sarcoptiformes</taxon>
        <taxon>Astigmata</taxon>
        <taxon>Psoroptidia</taxon>
        <taxon>Analgoidea</taxon>
        <taxon>Pyroglyphidae</taxon>
        <taxon>Dermatophagoidinae</taxon>
        <taxon>Dermatophagoides</taxon>
    </lineage>
</organism>
<name>A0ABQ8JUU3_DERPT</name>
<protein>
    <submittedName>
        <fullName evidence="1">Uncharacterized protein</fullName>
    </submittedName>
</protein>
<gene>
    <name evidence="1" type="ORF">DERP_010890</name>
</gene>
<dbReference type="EMBL" id="NJHN03000011">
    <property type="protein sequence ID" value="KAH9426322.1"/>
    <property type="molecule type" value="Genomic_DNA"/>
</dbReference>
<sequence length="75" mass="8446">MMIHKIKYAITILSRIDSQYKSIGMDVSPSNGEPKQSPIKPPIIHPRNFDINDIVVVVGFIDDIMDDLSLKNGQH</sequence>
<evidence type="ECO:0000313" key="1">
    <source>
        <dbReference type="EMBL" id="KAH9426322.1"/>
    </source>
</evidence>
<comment type="caution">
    <text evidence="1">The sequence shown here is derived from an EMBL/GenBank/DDBJ whole genome shotgun (WGS) entry which is preliminary data.</text>
</comment>
<reference evidence="1 2" key="2">
    <citation type="journal article" date="2022" name="Mol. Biol. Evol.">
        <title>Comparative Genomics Reveals Insights into the Divergent Evolution of Astigmatic Mites and Household Pest Adaptations.</title>
        <authorList>
            <person name="Xiong Q."/>
            <person name="Wan A.T."/>
            <person name="Liu X."/>
            <person name="Fung C.S."/>
            <person name="Xiao X."/>
            <person name="Malainual N."/>
            <person name="Hou J."/>
            <person name="Wang L."/>
            <person name="Wang M."/>
            <person name="Yang K.Y."/>
            <person name="Cui Y."/>
            <person name="Leung E.L."/>
            <person name="Nong W."/>
            <person name="Shin S.K."/>
            <person name="Au S.W."/>
            <person name="Jeong K.Y."/>
            <person name="Chew F.T."/>
            <person name="Hui J.H."/>
            <person name="Leung T.F."/>
            <person name="Tungtrongchitr A."/>
            <person name="Zhong N."/>
            <person name="Liu Z."/>
            <person name="Tsui S.K."/>
        </authorList>
    </citation>
    <scope>NUCLEOTIDE SEQUENCE [LARGE SCALE GENOMIC DNA]</scope>
    <source>
        <strain evidence="1">Derp</strain>
    </source>
</reference>
<accession>A0ABQ8JUU3</accession>